<dbReference type="STRING" id="582744.Msip34_2074"/>
<dbReference type="KEGG" id="mei:Msip34_2074"/>
<dbReference type="RefSeq" id="WP_015830663.1">
    <property type="nucleotide sequence ID" value="NC_012969.1"/>
</dbReference>
<evidence type="ECO:0000313" key="2">
    <source>
        <dbReference type="Proteomes" id="UP000002743"/>
    </source>
</evidence>
<name>C6X7Y9_METGS</name>
<gene>
    <name evidence="1" type="ordered locus">Msip34_2074</name>
</gene>
<sequence>MNNEKNKPAIQIDFDDDMEFLPLDLSCEDTANIFVKFFECEDKEKALKLLNKLAENKQGEIK</sequence>
<evidence type="ECO:0000313" key="1">
    <source>
        <dbReference type="EMBL" id="ACT51316.1"/>
    </source>
</evidence>
<protein>
    <submittedName>
        <fullName evidence="1">Uncharacterized protein</fullName>
    </submittedName>
</protein>
<dbReference type="AlphaFoldDB" id="C6X7Y9"/>
<dbReference type="HOGENOM" id="CLU_2899057_0_0_4"/>
<accession>C6X7Y9</accession>
<dbReference type="Proteomes" id="UP000002743">
    <property type="component" value="Chromosome"/>
</dbReference>
<reference evidence="2" key="1">
    <citation type="submission" date="2009-07" db="EMBL/GenBank/DDBJ databases">
        <title>Complete sequence of chromosome of Methylovorus sp. SIP3-4.</title>
        <authorList>
            <person name="Lucas S."/>
            <person name="Copeland A."/>
            <person name="Lapidus A."/>
            <person name="Glavina del Rio T."/>
            <person name="Tice H."/>
            <person name="Bruce D."/>
            <person name="Goodwin L."/>
            <person name="Pitluck S."/>
            <person name="Clum A."/>
            <person name="Larimer F."/>
            <person name="Land M."/>
            <person name="Hauser L."/>
            <person name="Kyrpides N."/>
            <person name="Mikhailova N."/>
            <person name="Kayluzhnaya M."/>
            <person name="Chistoserdova L."/>
        </authorList>
    </citation>
    <scope>NUCLEOTIDE SEQUENCE [LARGE SCALE GENOMIC DNA]</scope>
    <source>
        <strain evidence="2">SIP3-4</strain>
    </source>
</reference>
<proteinExistence type="predicted"/>
<organism evidence="1 2">
    <name type="scientific">Methylovorus glucosotrophus (strain SIP3-4)</name>
    <dbReference type="NCBI Taxonomy" id="582744"/>
    <lineage>
        <taxon>Bacteria</taxon>
        <taxon>Pseudomonadati</taxon>
        <taxon>Pseudomonadota</taxon>
        <taxon>Betaproteobacteria</taxon>
        <taxon>Nitrosomonadales</taxon>
        <taxon>Methylophilaceae</taxon>
        <taxon>Methylovorus</taxon>
    </lineage>
</organism>
<keyword evidence="2" id="KW-1185">Reference proteome</keyword>
<reference evidence="1 2" key="2">
    <citation type="journal article" date="2011" name="J. Bacteriol.">
        <title>Genomes of three methylotrophs from a single niche uncover genetic and metabolic divergence of Methylophilaceae.</title>
        <authorList>
            <person name="Lapidus A."/>
            <person name="Clum A."/>
            <person name="Labutti K."/>
            <person name="Kaluzhnaya M.G."/>
            <person name="Lim S."/>
            <person name="Beck D.A."/>
            <person name="Glavina Del Rio T."/>
            <person name="Nolan M."/>
            <person name="Mavromatis K."/>
            <person name="Huntemann M."/>
            <person name="Lucas S."/>
            <person name="Lidstrom M.E."/>
            <person name="Ivanova N."/>
            <person name="Chistoserdova L."/>
        </authorList>
    </citation>
    <scope>NUCLEOTIDE SEQUENCE [LARGE SCALE GENOMIC DNA]</scope>
    <source>
        <strain evidence="1 2">SIP3-4</strain>
    </source>
</reference>
<dbReference type="EMBL" id="CP001674">
    <property type="protein sequence ID" value="ACT51316.1"/>
    <property type="molecule type" value="Genomic_DNA"/>
</dbReference>